<organism evidence="2 3">
    <name type="scientific">Saccharomycodes ludwigii</name>
    <dbReference type="NCBI Taxonomy" id="36035"/>
    <lineage>
        <taxon>Eukaryota</taxon>
        <taxon>Fungi</taxon>
        <taxon>Dikarya</taxon>
        <taxon>Ascomycota</taxon>
        <taxon>Saccharomycotina</taxon>
        <taxon>Saccharomycetes</taxon>
        <taxon>Saccharomycodales</taxon>
        <taxon>Saccharomycodaceae</taxon>
        <taxon>Saccharomycodes</taxon>
    </lineage>
</organism>
<feature type="compositionally biased region" description="Basic residues" evidence="1">
    <location>
        <begin position="326"/>
        <end position="337"/>
    </location>
</feature>
<keyword evidence="3" id="KW-1185">Reference proteome</keyword>
<feature type="compositionally biased region" description="Polar residues" evidence="1">
    <location>
        <begin position="166"/>
        <end position="176"/>
    </location>
</feature>
<feature type="compositionally biased region" description="Polar residues" evidence="1">
    <location>
        <begin position="415"/>
        <end position="426"/>
    </location>
</feature>
<dbReference type="AlphaFoldDB" id="A0A376B6L7"/>
<gene>
    <name evidence="2" type="ORF">SCODWIG_02097</name>
</gene>
<reference evidence="3" key="1">
    <citation type="submission" date="2018-06" db="EMBL/GenBank/DDBJ databases">
        <authorList>
            <person name="Guldener U."/>
        </authorList>
    </citation>
    <scope>NUCLEOTIDE SEQUENCE [LARGE SCALE GENOMIC DNA]</scope>
    <source>
        <strain evidence="3">UTAD17</strain>
    </source>
</reference>
<feature type="region of interest" description="Disordered" evidence="1">
    <location>
        <begin position="406"/>
        <end position="428"/>
    </location>
</feature>
<feature type="compositionally biased region" description="Low complexity" evidence="1">
    <location>
        <begin position="214"/>
        <end position="224"/>
    </location>
</feature>
<sequence length="439" mass="49668">MSPRSNNHNTLNSAISNIFEDELGRHSLLSVSSSSPSSPLPSFSQQIQQKEFGTHGKKRSIINTTSSADNQEFEHTKKFYNDTNLSKFEYFNDKASLNDAVYLNDSGLVVKNKKLFDNWENKLEEWSDDLHKSWKIHQDARLMDVEHNFQNFCTLLDTNEAYNGNSNNTNSTIQRTSVPSKSSSKPSYRYDSISSAGTSYNSIDMQKRKQKYYSNNSRSSSSSGNEKHDFHANATSQLIDLPINNTNDNIKLPTKHNKIIAYPNPNSSANLPATKSSITDIRSNLNPSLKFVQMYNTKKTKNSNLTDLNPERSSFMNVLGITSTKTTKKKKGARKAKEKSIKEESKNASHTAFQKNNKDNNHGGVIRHFSAFSHNVTPLTYDPSPYKPVQKITDGGICNDGKYDQHKRKYHEQQGEYSFDSTGAESSNDDIDSIIEFYR</sequence>
<dbReference type="VEuPathDB" id="FungiDB:SCODWIG_02097"/>
<feature type="compositionally biased region" description="Low complexity" evidence="1">
    <location>
        <begin position="30"/>
        <end position="44"/>
    </location>
</feature>
<name>A0A376B6L7_9ASCO</name>
<evidence type="ECO:0000313" key="3">
    <source>
        <dbReference type="Proteomes" id="UP000262825"/>
    </source>
</evidence>
<feature type="compositionally biased region" description="Low complexity" evidence="1">
    <location>
        <begin position="177"/>
        <end position="195"/>
    </location>
</feature>
<proteinExistence type="predicted"/>
<dbReference type="Proteomes" id="UP000262825">
    <property type="component" value="Unassembled WGS sequence"/>
</dbReference>
<accession>A0A376B6L7</accession>
<feature type="region of interest" description="Disordered" evidence="1">
    <location>
        <begin position="30"/>
        <end position="59"/>
    </location>
</feature>
<feature type="region of interest" description="Disordered" evidence="1">
    <location>
        <begin position="325"/>
        <end position="362"/>
    </location>
</feature>
<feature type="compositionally biased region" description="Basic and acidic residues" evidence="1">
    <location>
        <begin position="338"/>
        <end position="347"/>
    </location>
</feature>
<evidence type="ECO:0000313" key="2">
    <source>
        <dbReference type="EMBL" id="SSD60336.1"/>
    </source>
</evidence>
<evidence type="ECO:0000256" key="1">
    <source>
        <dbReference type="SAM" id="MobiDB-lite"/>
    </source>
</evidence>
<dbReference type="EMBL" id="UFAJ01000329">
    <property type="protein sequence ID" value="SSD60336.1"/>
    <property type="molecule type" value="Genomic_DNA"/>
</dbReference>
<feature type="region of interest" description="Disordered" evidence="1">
    <location>
        <begin position="166"/>
        <end position="229"/>
    </location>
</feature>
<protein>
    <submittedName>
        <fullName evidence="2">Uncharacterized protein</fullName>
    </submittedName>
</protein>